<dbReference type="AlphaFoldDB" id="A0A8J2VWF8"/>
<sequence>MVYENDPGAQIDVAGFIQSPDNSFEEDQFYQLENDRKQSDYGGSVMHDDEENSNKIIQDYQNLNINNIPEVNIYSKTTHIVPQNIDLNAISVSDHSDLMDTYKLNGIKNNEKSSLNVGHRSEKKWRNNKEESEQSEPSLSNISNNLKQKFDIHSMKNGRLKRKVQITQEEKQKIELEELAKKIDSVKIDTENK</sequence>
<protein>
    <submittedName>
        <fullName evidence="3">(African queen) hypothetical protein</fullName>
    </submittedName>
</protein>
<evidence type="ECO:0000313" key="4">
    <source>
        <dbReference type="Proteomes" id="UP000789524"/>
    </source>
</evidence>
<keyword evidence="4" id="KW-1185">Reference proteome</keyword>
<comment type="caution">
    <text evidence="3">The sequence shown here is derived from an EMBL/GenBank/DDBJ whole genome shotgun (WGS) entry which is preliminary data.</text>
</comment>
<proteinExistence type="predicted"/>
<accession>A0A8J2VWF8</accession>
<dbReference type="EMBL" id="CAKASE010000081">
    <property type="protein sequence ID" value="CAG9582951.1"/>
    <property type="molecule type" value="Genomic_DNA"/>
</dbReference>
<dbReference type="OrthoDB" id="7416127at2759"/>
<keyword evidence="1" id="KW-0175">Coiled coil</keyword>
<feature type="compositionally biased region" description="Polar residues" evidence="2">
    <location>
        <begin position="135"/>
        <end position="144"/>
    </location>
</feature>
<organism evidence="3 4">
    <name type="scientific">Danaus chrysippus</name>
    <name type="common">African queen</name>
    <dbReference type="NCBI Taxonomy" id="151541"/>
    <lineage>
        <taxon>Eukaryota</taxon>
        <taxon>Metazoa</taxon>
        <taxon>Ecdysozoa</taxon>
        <taxon>Arthropoda</taxon>
        <taxon>Hexapoda</taxon>
        <taxon>Insecta</taxon>
        <taxon>Pterygota</taxon>
        <taxon>Neoptera</taxon>
        <taxon>Endopterygota</taxon>
        <taxon>Lepidoptera</taxon>
        <taxon>Glossata</taxon>
        <taxon>Ditrysia</taxon>
        <taxon>Papilionoidea</taxon>
        <taxon>Nymphalidae</taxon>
        <taxon>Danainae</taxon>
        <taxon>Danaini</taxon>
        <taxon>Danaina</taxon>
        <taxon>Danaus</taxon>
        <taxon>Anosia</taxon>
    </lineage>
</organism>
<reference evidence="3" key="1">
    <citation type="submission" date="2021-09" db="EMBL/GenBank/DDBJ databases">
        <authorList>
            <person name="Martin H S."/>
        </authorList>
    </citation>
    <scope>NUCLEOTIDE SEQUENCE</scope>
</reference>
<evidence type="ECO:0000256" key="2">
    <source>
        <dbReference type="SAM" id="MobiDB-lite"/>
    </source>
</evidence>
<dbReference type="Proteomes" id="UP000789524">
    <property type="component" value="Unassembled WGS sequence"/>
</dbReference>
<feature type="region of interest" description="Disordered" evidence="2">
    <location>
        <begin position="111"/>
        <end position="144"/>
    </location>
</feature>
<feature type="coiled-coil region" evidence="1">
    <location>
        <begin position="157"/>
        <end position="189"/>
    </location>
</feature>
<gene>
    <name evidence="3" type="ORF">DCHRY22_LOCUS14440</name>
</gene>
<name>A0A8J2VWF8_9NEOP</name>
<evidence type="ECO:0000256" key="1">
    <source>
        <dbReference type="SAM" id="Coils"/>
    </source>
</evidence>
<evidence type="ECO:0000313" key="3">
    <source>
        <dbReference type="EMBL" id="CAG9582951.1"/>
    </source>
</evidence>